<dbReference type="PROSITE" id="PS50801">
    <property type="entry name" value="STAS"/>
    <property type="match status" value="1"/>
</dbReference>
<dbReference type="NCBIfam" id="TIGR00377">
    <property type="entry name" value="ant_ant_sig"/>
    <property type="match status" value="1"/>
</dbReference>
<comment type="similarity">
    <text evidence="1 2">Belongs to the anti-sigma-factor antagonist family.</text>
</comment>
<gene>
    <name evidence="4" type="ORF">GCM10022226_76820</name>
</gene>
<comment type="caution">
    <text evidence="4">The sequence shown here is derived from an EMBL/GenBank/DDBJ whole genome shotgun (WGS) entry which is preliminary data.</text>
</comment>
<evidence type="ECO:0000313" key="5">
    <source>
        <dbReference type="Proteomes" id="UP001500888"/>
    </source>
</evidence>
<dbReference type="Pfam" id="PF01740">
    <property type="entry name" value="STAS"/>
    <property type="match status" value="1"/>
</dbReference>
<dbReference type="EMBL" id="BAAAZR010000052">
    <property type="protein sequence ID" value="GAA3842688.1"/>
    <property type="molecule type" value="Genomic_DNA"/>
</dbReference>
<dbReference type="PANTHER" id="PTHR33495">
    <property type="entry name" value="ANTI-SIGMA FACTOR ANTAGONIST TM_1081-RELATED-RELATED"/>
    <property type="match status" value="1"/>
</dbReference>
<dbReference type="PANTHER" id="PTHR33495:SF2">
    <property type="entry name" value="ANTI-SIGMA FACTOR ANTAGONIST TM_1081-RELATED"/>
    <property type="match status" value="1"/>
</dbReference>
<feature type="domain" description="STAS" evidence="3">
    <location>
        <begin position="10"/>
        <end position="121"/>
    </location>
</feature>
<dbReference type="Gene3D" id="3.30.750.24">
    <property type="entry name" value="STAS domain"/>
    <property type="match status" value="1"/>
</dbReference>
<dbReference type="SUPFAM" id="SSF52091">
    <property type="entry name" value="SpoIIaa-like"/>
    <property type="match status" value="1"/>
</dbReference>
<dbReference type="CDD" id="cd07043">
    <property type="entry name" value="STAS_anti-anti-sigma_factors"/>
    <property type="match status" value="1"/>
</dbReference>
<protein>
    <recommendedName>
        <fullName evidence="2">Anti-sigma factor antagonist</fullName>
    </recommendedName>
</protein>
<dbReference type="InterPro" id="IPR003658">
    <property type="entry name" value="Anti-sigma_ant"/>
</dbReference>
<name>A0ABP7JEB0_9ACTN</name>
<proteinExistence type="inferred from homology"/>
<sequence>MAFPARETGLEIHVRHEESCAIFEIAGELDMTAVPRLRAQLDMTIEAVAHPPSLVLDLSRTTFCDSLGLGLLVSTYNRVREMGGRLAMVVVPGMISRLLIITNLDHHFSIYPTVDEAVAIVQAA</sequence>
<evidence type="ECO:0000259" key="3">
    <source>
        <dbReference type="PROSITE" id="PS50801"/>
    </source>
</evidence>
<accession>A0ABP7JEB0</accession>
<evidence type="ECO:0000256" key="2">
    <source>
        <dbReference type="RuleBase" id="RU003749"/>
    </source>
</evidence>
<organism evidence="4 5">
    <name type="scientific">Sphaerisporangium flaviroseum</name>
    <dbReference type="NCBI Taxonomy" id="509199"/>
    <lineage>
        <taxon>Bacteria</taxon>
        <taxon>Bacillati</taxon>
        <taxon>Actinomycetota</taxon>
        <taxon>Actinomycetes</taxon>
        <taxon>Streptosporangiales</taxon>
        <taxon>Streptosporangiaceae</taxon>
        <taxon>Sphaerisporangium</taxon>
    </lineage>
</organism>
<dbReference type="RefSeq" id="WP_344952419.1">
    <property type="nucleotide sequence ID" value="NZ_BAAAZR010000052.1"/>
</dbReference>
<dbReference type="InterPro" id="IPR002645">
    <property type="entry name" value="STAS_dom"/>
</dbReference>
<dbReference type="Proteomes" id="UP001500888">
    <property type="component" value="Unassembled WGS sequence"/>
</dbReference>
<keyword evidence="5" id="KW-1185">Reference proteome</keyword>
<evidence type="ECO:0000256" key="1">
    <source>
        <dbReference type="ARBA" id="ARBA00009013"/>
    </source>
</evidence>
<reference evidence="5" key="1">
    <citation type="journal article" date="2019" name="Int. J. Syst. Evol. Microbiol.">
        <title>The Global Catalogue of Microorganisms (GCM) 10K type strain sequencing project: providing services to taxonomists for standard genome sequencing and annotation.</title>
        <authorList>
            <consortium name="The Broad Institute Genomics Platform"/>
            <consortium name="The Broad Institute Genome Sequencing Center for Infectious Disease"/>
            <person name="Wu L."/>
            <person name="Ma J."/>
        </authorList>
    </citation>
    <scope>NUCLEOTIDE SEQUENCE [LARGE SCALE GENOMIC DNA]</scope>
    <source>
        <strain evidence="5">JCM 16908</strain>
    </source>
</reference>
<dbReference type="InterPro" id="IPR036513">
    <property type="entry name" value="STAS_dom_sf"/>
</dbReference>
<evidence type="ECO:0000313" key="4">
    <source>
        <dbReference type="EMBL" id="GAA3842688.1"/>
    </source>
</evidence>